<dbReference type="InterPro" id="IPR004107">
    <property type="entry name" value="Integrase_SAM-like_N"/>
</dbReference>
<reference evidence="3 4" key="1">
    <citation type="journal article" date="2020" name="Microorganisms">
        <title>New Insight into Antimicrobial Compounds from Food and Marine-Sourced Carnobacterium Species through Phenotype and Genome Analyses.</title>
        <authorList>
            <person name="Begrem S."/>
            <person name="Ivaniuk F."/>
            <person name="Gigout-Chevalier F."/>
            <person name="Kolypczuk L."/>
            <person name="Bonnetot S."/>
            <person name="Leroi F."/>
            <person name="Grovel O."/>
            <person name="Delbarre-Ladrat C."/>
            <person name="Passerini D."/>
        </authorList>
    </citation>
    <scope>NUCLEOTIDE SEQUENCE [LARGE SCALE GENOMIC DNA]</scope>
    <source>
        <strain evidence="3 4">MIP2551</strain>
    </source>
</reference>
<sequence length="122" mass="14323">MLAAFKKYMIDVKDLSGKTVKRHIEHLDFYLNIYLAEYEKVTPINSVESIENFLGNFFVRKNLMSSHTSLKQNGSALKKLYQFLYDAGEISKIEFTEINEFIRTGLQEGEEYLSFIDDESWF</sequence>
<evidence type="ECO:0000256" key="1">
    <source>
        <dbReference type="ARBA" id="ARBA00023125"/>
    </source>
</evidence>
<evidence type="ECO:0000313" key="4">
    <source>
        <dbReference type="Proteomes" id="UP000638836"/>
    </source>
</evidence>
<dbReference type="RefSeq" id="WP_034537304.1">
    <property type="nucleotide sequence ID" value="NZ_WNJQ01000001.1"/>
</dbReference>
<dbReference type="Proteomes" id="UP000638836">
    <property type="component" value="Unassembled WGS sequence"/>
</dbReference>
<name>A0ABR7T8C1_9LACT</name>
<comment type="caution">
    <text evidence="3">The sequence shown here is derived from an EMBL/GenBank/DDBJ whole genome shotgun (WGS) entry which is preliminary data.</text>
</comment>
<keyword evidence="1" id="KW-0238">DNA-binding</keyword>
<dbReference type="Gene3D" id="1.10.150.130">
    <property type="match status" value="1"/>
</dbReference>
<accession>A0ABR7T8C1</accession>
<dbReference type="InterPro" id="IPR010998">
    <property type="entry name" value="Integrase_recombinase_N"/>
</dbReference>
<protein>
    <recommendedName>
        <fullName evidence="2">Integrase SAM-like N-terminal domain-containing protein</fullName>
    </recommendedName>
</protein>
<evidence type="ECO:0000313" key="3">
    <source>
        <dbReference type="EMBL" id="MBC9824338.1"/>
    </source>
</evidence>
<gene>
    <name evidence="3" type="ORF">GLO26_00660</name>
</gene>
<feature type="domain" description="Integrase SAM-like N-terminal" evidence="2">
    <location>
        <begin position="3"/>
        <end position="88"/>
    </location>
</feature>
<dbReference type="EMBL" id="WNJQ01000001">
    <property type="protein sequence ID" value="MBC9824338.1"/>
    <property type="molecule type" value="Genomic_DNA"/>
</dbReference>
<organism evidence="3 4">
    <name type="scientific">Carnobacterium inhibens</name>
    <dbReference type="NCBI Taxonomy" id="147709"/>
    <lineage>
        <taxon>Bacteria</taxon>
        <taxon>Bacillati</taxon>
        <taxon>Bacillota</taxon>
        <taxon>Bacilli</taxon>
        <taxon>Lactobacillales</taxon>
        <taxon>Carnobacteriaceae</taxon>
        <taxon>Carnobacterium</taxon>
    </lineage>
</organism>
<evidence type="ECO:0000259" key="2">
    <source>
        <dbReference type="Pfam" id="PF02899"/>
    </source>
</evidence>
<keyword evidence="4" id="KW-1185">Reference proteome</keyword>
<proteinExistence type="predicted"/>
<dbReference type="Pfam" id="PF02899">
    <property type="entry name" value="Phage_int_SAM_1"/>
    <property type="match status" value="1"/>
</dbReference>